<evidence type="ECO:0000256" key="9">
    <source>
        <dbReference type="ARBA" id="ARBA00023065"/>
    </source>
</evidence>
<keyword evidence="4 12" id="KW-0813">Transport</keyword>
<protein>
    <recommendedName>
        <fullName evidence="12">ATP synthase complex subunit 8</fullName>
    </recommendedName>
</protein>
<comment type="subunit">
    <text evidence="3">F-type ATPases have 2 components, CF(1) - the catalytic core - and CF(0) - the membrane proton channel.</text>
</comment>
<evidence type="ECO:0000313" key="14">
    <source>
        <dbReference type="EMBL" id="AKE36793.1"/>
    </source>
</evidence>
<keyword evidence="9 12" id="KW-0406">Ion transport</keyword>
<dbReference type="GO" id="GO:0031966">
    <property type="term" value="C:mitochondrial membrane"/>
    <property type="evidence" value="ECO:0007669"/>
    <property type="project" value="UniProtKB-SubCell"/>
</dbReference>
<evidence type="ECO:0000256" key="11">
    <source>
        <dbReference type="ARBA" id="ARBA00023136"/>
    </source>
</evidence>
<proteinExistence type="inferred from homology"/>
<evidence type="ECO:0000256" key="13">
    <source>
        <dbReference type="SAM" id="Phobius"/>
    </source>
</evidence>
<keyword evidence="11 13" id="KW-0472">Membrane</keyword>
<keyword evidence="7 12" id="KW-0375">Hydrogen ion transport</keyword>
<evidence type="ECO:0000256" key="12">
    <source>
        <dbReference type="RuleBase" id="RU003661"/>
    </source>
</evidence>
<gene>
    <name evidence="14" type="primary">atp8</name>
</gene>
<evidence type="ECO:0000256" key="8">
    <source>
        <dbReference type="ARBA" id="ARBA00022989"/>
    </source>
</evidence>
<name>A0A0H3VLE1_9HEMI</name>
<feature type="transmembrane region" description="Helical" evidence="13">
    <location>
        <begin position="6"/>
        <end position="29"/>
    </location>
</feature>
<evidence type="ECO:0000256" key="7">
    <source>
        <dbReference type="ARBA" id="ARBA00022781"/>
    </source>
</evidence>
<dbReference type="AlphaFoldDB" id="A0A0H3VLE1"/>
<dbReference type="Pfam" id="PF00895">
    <property type="entry name" value="ATP-synt_8"/>
    <property type="match status" value="1"/>
</dbReference>
<reference evidence="14" key="1">
    <citation type="submission" date="2014-11" db="EMBL/GenBank/DDBJ databases">
        <authorList>
            <person name="Yuan M.-L."/>
            <person name="Zhang Q.-L."/>
        </authorList>
    </citation>
    <scope>NUCLEOTIDE SEQUENCE</scope>
</reference>
<evidence type="ECO:0000256" key="1">
    <source>
        <dbReference type="ARBA" id="ARBA00004304"/>
    </source>
</evidence>
<keyword evidence="5 12" id="KW-0138">CF(0)</keyword>
<dbReference type="EMBL" id="KP207596">
    <property type="protein sequence ID" value="AKE36793.1"/>
    <property type="molecule type" value="Genomic_DNA"/>
</dbReference>
<evidence type="ECO:0000256" key="2">
    <source>
        <dbReference type="ARBA" id="ARBA00008892"/>
    </source>
</evidence>
<dbReference type="GO" id="GO:0045259">
    <property type="term" value="C:proton-transporting ATP synthase complex"/>
    <property type="evidence" value="ECO:0007669"/>
    <property type="project" value="UniProtKB-KW"/>
</dbReference>
<evidence type="ECO:0000256" key="5">
    <source>
        <dbReference type="ARBA" id="ARBA00022547"/>
    </source>
</evidence>
<accession>A0A0H3VLE1</accession>
<sequence>MPQMAPMWWEIMFIIFSMIYICMSTMIYFSTNKLTTNQLKNKSLTNQYNWEW</sequence>
<dbReference type="InterPro" id="IPR001421">
    <property type="entry name" value="ATP8_metazoa"/>
</dbReference>
<keyword evidence="8 13" id="KW-1133">Transmembrane helix</keyword>
<comment type="subcellular location">
    <subcellularLocation>
        <location evidence="1 12">Mitochondrion membrane</location>
        <topology evidence="1 12">Single-pass membrane protein</topology>
    </subcellularLocation>
</comment>
<evidence type="ECO:0000256" key="4">
    <source>
        <dbReference type="ARBA" id="ARBA00022448"/>
    </source>
</evidence>
<keyword evidence="6 12" id="KW-0812">Transmembrane</keyword>
<dbReference type="GO" id="GO:0015078">
    <property type="term" value="F:proton transmembrane transporter activity"/>
    <property type="evidence" value="ECO:0007669"/>
    <property type="project" value="InterPro"/>
</dbReference>
<evidence type="ECO:0000256" key="3">
    <source>
        <dbReference type="ARBA" id="ARBA00011291"/>
    </source>
</evidence>
<organism evidence="14">
    <name type="scientific">Rubiconia intermedia</name>
    <dbReference type="NCBI Taxonomy" id="763267"/>
    <lineage>
        <taxon>Eukaryota</taxon>
        <taxon>Metazoa</taxon>
        <taxon>Ecdysozoa</taxon>
        <taxon>Arthropoda</taxon>
        <taxon>Hexapoda</taxon>
        <taxon>Insecta</taxon>
        <taxon>Pterygota</taxon>
        <taxon>Neoptera</taxon>
        <taxon>Paraneoptera</taxon>
        <taxon>Hemiptera</taxon>
        <taxon>Heteroptera</taxon>
        <taxon>Panheteroptera</taxon>
        <taxon>Pentatomomorpha</taxon>
        <taxon>Pentatomoidea</taxon>
        <taxon>Pentatomidae</taxon>
        <taxon>Pentatominae</taxon>
        <taxon>Rubiconia</taxon>
    </lineage>
</organism>
<comment type="similarity">
    <text evidence="2 12">Belongs to the ATPase protein 8 family.</text>
</comment>
<dbReference type="GO" id="GO:0015986">
    <property type="term" value="P:proton motive force-driven ATP synthesis"/>
    <property type="evidence" value="ECO:0007669"/>
    <property type="project" value="InterPro"/>
</dbReference>
<keyword evidence="10 12" id="KW-0496">Mitochondrion</keyword>
<reference evidence="14" key="2">
    <citation type="journal article" date="2015" name="BMC Genomics">
        <title>Comparative mitogenomic analysis of the superfamily Pentatomoidea (Insecta: Hemiptera: Heteroptera) and phylogenetic implications.</title>
        <authorList>
            <person name="Yuan M.L."/>
            <person name="Zhang Q.L."/>
            <person name="Guo Z.L."/>
            <person name="Wang J."/>
            <person name="Shen Y.Y."/>
        </authorList>
    </citation>
    <scope>NUCLEOTIDE SEQUENCE</scope>
</reference>
<evidence type="ECO:0000256" key="10">
    <source>
        <dbReference type="ARBA" id="ARBA00023128"/>
    </source>
</evidence>
<evidence type="ECO:0000256" key="6">
    <source>
        <dbReference type="ARBA" id="ARBA00022692"/>
    </source>
</evidence>
<geneLocation type="mitochondrion" evidence="14"/>